<dbReference type="EMBL" id="NUYG01000062">
    <property type="protein sequence ID" value="PFM86204.1"/>
    <property type="molecule type" value="Genomic_DNA"/>
</dbReference>
<comment type="caution">
    <text evidence="1">The sequence shown here is derived from an EMBL/GenBank/DDBJ whole genome shotgun (WGS) entry which is preliminary data.</text>
</comment>
<gene>
    <name evidence="1" type="ORF">COJ61_25845</name>
</gene>
<dbReference type="Proteomes" id="UP000223839">
    <property type="component" value="Unassembled WGS sequence"/>
</dbReference>
<dbReference type="RefSeq" id="WP_097913734.1">
    <property type="nucleotide sequence ID" value="NZ_NUYG01000062.1"/>
</dbReference>
<evidence type="ECO:0000313" key="2">
    <source>
        <dbReference type="Proteomes" id="UP000223839"/>
    </source>
</evidence>
<protein>
    <submittedName>
        <fullName evidence="1">Uncharacterized protein</fullName>
    </submittedName>
</protein>
<organism evidence="1 2">
    <name type="scientific">Bacillus thuringiensis</name>
    <dbReference type="NCBI Taxonomy" id="1428"/>
    <lineage>
        <taxon>Bacteria</taxon>
        <taxon>Bacillati</taxon>
        <taxon>Bacillota</taxon>
        <taxon>Bacilli</taxon>
        <taxon>Bacillales</taxon>
        <taxon>Bacillaceae</taxon>
        <taxon>Bacillus</taxon>
        <taxon>Bacillus cereus group</taxon>
    </lineage>
</organism>
<reference evidence="1 2" key="1">
    <citation type="submission" date="2017-09" db="EMBL/GenBank/DDBJ databases">
        <title>Large-scale bioinformatics analysis of Bacillus genomes uncovers conserved roles of natural products in bacterial physiology.</title>
        <authorList>
            <consortium name="Agbiome Team Llc"/>
            <person name="Bleich R.M."/>
            <person name="Grubbs K.J."/>
            <person name="Santa Maria K.C."/>
            <person name="Allen S.E."/>
            <person name="Farag S."/>
            <person name="Shank E.A."/>
            <person name="Bowers A."/>
        </authorList>
    </citation>
    <scope>NUCLEOTIDE SEQUENCE [LARGE SCALE GENOMIC DNA]</scope>
    <source>
        <strain evidence="1 2">AFS077661</strain>
    </source>
</reference>
<dbReference type="AlphaFoldDB" id="A0AB36TP65"/>
<evidence type="ECO:0000313" key="1">
    <source>
        <dbReference type="EMBL" id="PFM86204.1"/>
    </source>
</evidence>
<accession>A0AB36TP65</accession>
<proteinExistence type="predicted"/>
<name>A0AB36TP65_BACTU</name>
<sequence>MDFWDSKEVKVTELLELKFKVYKKITEYRYNTGDHSHVPLYWKEKGMLDFVSLFDYLNSNSRINELSTTIF</sequence>